<reference evidence="2" key="1">
    <citation type="submission" date="2018-12" db="EMBL/GenBank/DDBJ databases">
        <title>Tengunoibacter tsumagoiensis gen. nov., sp. nov., Dictyobacter kobayashii sp. nov., D. alpinus sp. nov., and D. joshuensis sp. nov. and description of Dictyobacteraceae fam. nov. within the order Ktedonobacterales isolated from Tengu-no-mugimeshi.</title>
        <authorList>
            <person name="Wang C.M."/>
            <person name="Zheng Y."/>
            <person name="Sakai Y."/>
            <person name="Toyoda A."/>
            <person name="Minakuchi Y."/>
            <person name="Abe K."/>
            <person name="Yokota A."/>
            <person name="Yabe S."/>
        </authorList>
    </citation>
    <scope>NUCLEOTIDE SEQUENCE [LARGE SCALE GENOMIC DNA]</scope>
    <source>
        <strain evidence="2">Uno11</strain>
    </source>
</reference>
<sequence>MQQIILSNAETTEVCQSVYDALIKGEAHPRAVAAVIALAAAEIVQKVGDEDRDLFIRASHGLLYASAAHNVFSQVQDEEVYNLIFTTAAYINVLNKELSSQAQGTSQPAAAPAASTTVGGGLIAVNQLETLEAQLKEKDLRGAFHTAQRYLKLGHDARALFGTISLVAALNDTTIDQGHSLQIVQAAGEEFISWPRDLAGTDIDNYLHIALRAAALGKRDTLISQL</sequence>
<protein>
    <submittedName>
        <fullName evidence="1">Uncharacterized protein</fullName>
    </submittedName>
</protein>
<gene>
    <name evidence="1" type="ORF">KDK_42860</name>
</gene>
<dbReference type="Proteomes" id="UP000287188">
    <property type="component" value="Unassembled WGS sequence"/>
</dbReference>
<dbReference type="AlphaFoldDB" id="A0A402AMZ9"/>
<comment type="caution">
    <text evidence="1">The sequence shown here is derived from an EMBL/GenBank/DDBJ whole genome shotgun (WGS) entry which is preliminary data.</text>
</comment>
<dbReference type="OrthoDB" id="139634at2"/>
<evidence type="ECO:0000313" key="1">
    <source>
        <dbReference type="EMBL" id="GCE20486.1"/>
    </source>
</evidence>
<dbReference type="EMBL" id="BIFS01000001">
    <property type="protein sequence ID" value="GCE20486.1"/>
    <property type="molecule type" value="Genomic_DNA"/>
</dbReference>
<accession>A0A402AMZ9</accession>
<keyword evidence="2" id="KW-1185">Reference proteome</keyword>
<name>A0A402AMZ9_9CHLR</name>
<proteinExistence type="predicted"/>
<evidence type="ECO:0000313" key="2">
    <source>
        <dbReference type="Proteomes" id="UP000287188"/>
    </source>
</evidence>
<organism evidence="1 2">
    <name type="scientific">Dictyobacter kobayashii</name>
    <dbReference type="NCBI Taxonomy" id="2014872"/>
    <lineage>
        <taxon>Bacteria</taxon>
        <taxon>Bacillati</taxon>
        <taxon>Chloroflexota</taxon>
        <taxon>Ktedonobacteria</taxon>
        <taxon>Ktedonobacterales</taxon>
        <taxon>Dictyobacteraceae</taxon>
        <taxon>Dictyobacter</taxon>
    </lineage>
</organism>